<dbReference type="Proteomes" id="UP000031668">
    <property type="component" value="Unassembled WGS sequence"/>
</dbReference>
<reference evidence="1 2" key="1">
    <citation type="journal article" date="2014" name="Genome Biol. Evol.">
        <title>The genome of the myxosporean Thelohanellus kitauei shows adaptations to nutrient acquisition within its fish host.</title>
        <authorList>
            <person name="Yang Y."/>
            <person name="Xiong J."/>
            <person name="Zhou Z."/>
            <person name="Huo F."/>
            <person name="Miao W."/>
            <person name="Ran C."/>
            <person name="Liu Y."/>
            <person name="Zhang J."/>
            <person name="Feng J."/>
            <person name="Wang M."/>
            <person name="Wang M."/>
            <person name="Wang L."/>
            <person name="Yao B."/>
        </authorList>
    </citation>
    <scope>NUCLEOTIDE SEQUENCE [LARGE SCALE GENOMIC DNA]</scope>
    <source>
        <strain evidence="1">Wuqing</strain>
    </source>
</reference>
<proteinExistence type="predicted"/>
<evidence type="ECO:0000313" key="2">
    <source>
        <dbReference type="Proteomes" id="UP000031668"/>
    </source>
</evidence>
<accession>A0A0C2MXC1</accession>
<sequence length="244" mass="27471">MAFLASIGFGDGDISALQSSHDLTCSLFFCDFAFIPVDFLTINANPNLSYAELVFRIVHPVGVSSDVHTLILEEISARLNDGMEEKKCARFPSDSEILEVALRERKWDFRAEMVFAVTSKLSFTTKGNIDYESPIIKQTNFWKGSSESPRTNTLFGTKSVFYQAVGSSTANQRKELCLFVTLIRDCARGKLLLQSLPIIAEISFKMSTERTKEHLVTFCSSLYKTVDIVSFSHRMRTCVSQVWI</sequence>
<comment type="caution">
    <text evidence="1">The sequence shown here is derived from an EMBL/GenBank/DDBJ whole genome shotgun (WGS) entry which is preliminary data.</text>
</comment>
<organism evidence="1 2">
    <name type="scientific">Thelohanellus kitauei</name>
    <name type="common">Myxosporean</name>
    <dbReference type="NCBI Taxonomy" id="669202"/>
    <lineage>
        <taxon>Eukaryota</taxon>
        <taxon>Metazoa</taxon>
        <taxon>Cnidaria</taxon>
        <taxon>Myxozoa</taxon>
        <taxon>Myxosporea</taxon>
        <taxon>Bivalvulida</taxon>
        <taxon>Platysporina</taxon>
        <taxon>Myxobolidae</taxon>
        <taxon>Thelohanellus</taxon>
    </lineage>
</organism>
<protein>
    <submittedName>
        <fullName evidence="1">Uncharacterized protein</fullName>
    </submittedName>
</protein>
<dbReference type="AlphaFoldDB" id="A0A0C2MXC1"/>
<dbReference type="EMBL" id="JWZT01002700">
    <property type="protein sequence ID" value="KII68825.1"/>
    <property type="molecule type" value="Genomic_DNA"/>
</dbReference>
<gene>
    <name evidence="1" type="ORF">RF11_03030</name>
</gene>
<evidence type="ECO:0000313" key="1">
    <source>
        <dbReference type="EMBL" id="KII68825.1"/>
    </source>
</evidence>
<name>A0A0C2MXC1_THEKT</name>
<keyword evidence="2" id="KW-1185">Reference proteome</keyword>